<dbReference type="EMBL" id="MHWB01000013">
    <property type="protein sequence ID" value="OHB01367.1"/>
    <property type="molecule type" value="Genomic_DNA"/>
</dbReference>
<sequence length="170" mass="19840">MLLKHMQEKTLNALKWITEILDKHQVPYRIGGGFAAHIYGAIRPINDIDITFPGKYFPIIIPEISDYVTYKFGHSRDEKWDCDGLTLEYDGQEIDMTDIDTLKMSNKEKTEWLQTKDNFRKYPSVFLDVEGIKVSLIDPRDLVAYKKHLDGEHQVVDVKAVEEYIKNNFN</sequence>
<organism evidence="1 2">
    <name type="scientific">Candidatus Zambryskibacteria bacterium RIFCSPLOWO2_01_FULL_39_39</name>
    <dbReference type="NCBI Taxonomy" id="1802758"/>
    <lineage>
        <taxon>Bacteria</taxon>
        <taxon>Candidatus Zambryskiibacteriota</taxon>
    </lineage>
</organism>
<dbReference type="InterPro" id="IPR019646">
    <property type="entry name" value="Aminoglyc_AdlTrfase"/>
</dbReference>
<evidence type="ECO:0000313" key="1">
    <source>
        <dbReference type="EMBL" id="OHB01367.1"/>
    </source>
</evidence>
<protein>
    <submittedName>
        <fullName evidence="1">Uncharacterized protein</fullName>
    </submittedName>
</protein>
<name>A0A1G2TVQ0_9BACT</name>
<dbReference type="Proteomes" id="UP000177707">
    <property type="component" value="Unassembled WGS sequence"/>
</dbReference>
<dbReference type="InterPro" id="IPR043519">
    <property type="entry name" value="NT_sf"/>
</dbReference>
<reference evidence="1 2" key="1">
    <citation type="journal article" date="2016" name="Nat. Commun.">
        <title>Thousands of microbial genomes shed light on interconnected biogeochemical processes in an aquifer system.</title>
        <authorList>
            <person name="Anantharaman K."/>
            <person name="Brown C.T."/>
            <person name="Hug L.A."/>
            <person name="Sharon I."/>
            <person name="Castelle C.J."/>
            <person name="Probst A.J."/>
            <person name="Thomas B.C."/>
            <person name="Singh A."/>
            <person name="Wilkins M.J."/>
            <person name="Karaoz U."/>
            <person name="Brodie E.L."/>
            <person name="Williams K.H."/>
            <person name="Hubbard S.S."/>
            <person name="Banfield J.F."/>
        </authorList>
    </citation>
    <scope>NUCLEOTIDE SEQUENCE [LARGE SCALE GENOMIC DNA]</scope>
</reference>
<evidence type="ECO:0000313" key="2">
    <source>
        <dbReference type="Proteomes" id="UP000177707"/>
    </source>
</evidence>
<dbReference type="Pfam" id="PF10706">
    <property type="entry name" value="Aminoglyc_resit"/>
    <property type="match status" value="1"/>
</dbReference>
<comment type="caution">
    <text evidence="1">The sequence shown here is derived from an EMBL/GenBank/DDBJ whole genome shotgun (WGS) entry which is preliminary data.</text>
</comment>
<proteinExistence type="predicted"/>
<dbReference type="Gene3D" id="3.30.460.40">
    <property type="match status" value="1"/>
</dbReference>
<dbReference type="AlphaFoldDB" id="A0A1G2TVQ0"/>
<accession>A0A1G2TVQ0</accession>
<dbReference type="SUPFAM" id="SSF81301">
    <property type="entry name" value="Nucleotidyltransferase"/>
    <property type="match status" value="1"/>
</dbReference>
<gene>
    <name evidence="1" type="ORF">A3A96_01580</name>
</gene>